<comment type="catalytic activity">
    <reaction evidence="1">
        <text>Endonucleolytic cleavage to 5'-phosphomonoester.</text>
        <dbReference type="EC" id="3.1.26.4"/>
    </reaction>
</comment>
<dbReference type="InterPro" id="IPR036397">
    <property type="entry name" value="RNaseH_sf"/>
</dbReference>
<dbReference type="PANTHER" id="PTHR10642:SF26">
    <property type="entry name" value="RIBONUCLEASE H1"/>
    <property type="match status" value="1"/>
</dbReference>
<evidence type="ECO:0000256" key="10">
    <source>
        <dbReference type="ARBA" id="ARBA00022842"/>
    </source>
</evidence>
<keyword evidence="10" id="KW-0460">Magnesium</keyword>
<keyword evidence="9" id="KW-0378">Hydrolase</keyword>
<comment type="similarity">
    <text evidence="3">Belongs to the RNase H family.</text>
</comment>
<evidence type="ECO:0000256" key="7">
    <source>
        <dbReference type="ARBA" id="ARBA00022723"/>
    </source>
</evidence>
<dbReference type="InterPro" id="IPR002156">
    <property type="entry name" value="RNaseH_domain"/>
</dbReference>
<feature type="domain" description="RNase H type-1" evidence="11">
    <location>
        <begin position="1"/>
        <end position="137"/>
    </location>
</feature>
<sequence>MITLFTDGSARGNPGPGGYGAILRYGPHEKELAQGYRRTTNNRMELLAVIVGLEAVTRPDIPVLVISDSKYVVDAVEKRWVFGWEKKPDFGKKANPDLWRRFLAVYRQRKVSFRWIKGHAGHAENERCDVLAVQSALGKGLLVDEGFERAQASASLL</sequence>
<dbReference type="PANTHER" id="PTHR10642">
    <property type="entry name" value="RIBONUCLEASE H1"/>
    <property type="match status" value="1"/>
</dbReference>
<dbReference type="GO" id="GO:0004523">
    <property type="term" value="F:RNA-DNA hybrid ribonuclease activity"/>
    <property type="evidence" value="ECO:0007669"/>
    <property type="project" value="UniProtKB-EC"/>
</dbReference>
<keyword evidence="13" id="KW-1185">Reference proteome</keyword>
<dbReference type="Pfam" id="PF00075">
    <property type="entry name" value="RNase_H"/>
    <property type="match status" value="1"/>
</dbReference>
<dbReference type="InterPro" id="IPR022892">
    <property type="entry name" value="RNaseHI"/>
</dbReference>
<dbReference type="EMBL" id="MDZA01000457">
    <property type="protein sequence ID" value="OGX81067.1"/>
    <property type="molecule type" value="Genomic_DNA"/>
</dbReference>
<evidence type="ECO:0000313" key="12">
    <source>
        <dbReference type="EMBL" id="OGX81067.1"/>
    </source>
</evidence>
<comment type="subunit">
    <text evidence="4">Monomer.</text>
</comment>
<evidence type="ECO:0000259" key="11">
    <source>
        <dbReference type="PROSITE" id="PS50879"/>
    </source>
</evidence>
<dbReference type="CDD" id="cd09278">
    <property type="entry name" value="RNase_HI_prokaryote_like"/>
    <property type="match status" value="1"/>
</dbReference>
<keyword evidence="6" id="KW-0540">Nuclease</keyword>
<keyword evidence="7" id="KW-0479">Metal-binding</keyword>
<evidence type="ECO:0000256" key="9">
    <source>
        <dbReference type="ARBA" id="ARBA00022801"/>
    </source>
</evidence>
<evidence type="ECO:0000256" key="1">
    <source>
        <dbReference type="ARBA" id="ARBA00000077"/>
    </source>
</evidence>
<protein>
    <recommendedName>
        <fullName evidence="5">ribonuclease H</fullName>
        <ecNumber evidence="5">3.1.26.4</ecNumber>
    </recommendedName>
</protein>
<evidence type="ECO:0000313" key="13">
    <source>
        <dbReference type="Proteomes" id="UP000177506"/>
    </source>
</evidence>
<comment type="caution">
    <text evidence="12">The sequence shown here is derived from an EMBL/GenBank/DDBJ whole genome shotgun (WGS) entry which is preliminary data.</text>
</comment>
<evidence type="ECO:0000256" key="6">
    <source>
        <dbReference type="ARBA" id="ARBA00022722"/>
    </source>
</evidence>
<dbReference type="InterPro" id="IPR050092">
    <property type="entry name" value="RNase_H"/>
</dbReference>
<comment type="cofactor">
    <cofactor evidence="2">
        <name>Mg(2+)</name>
        <dbReference type="ChEBI" id="CHEBI:18420"/>
    </cofactor>
</comment>
<dbReference type="Gene3D" id="3.30.420.10">
    <property type="entry name" value="Ribonuclease H-like superfamily/Ribonuclease H"/>
    <property type="match status" value="1"/>
</dbReference>
<evidence type="ECO:0000256" key="3">
    <source>
        <dbReference type="ARBA" id="ARBA00005300"/>
    </source>
</evidence>
<evidence type="ECO:0000256" key="4">
    <source>
        <dbReference type="ARBA" id="ARBA00011245"/>
    </source>
</evidence>
<organism evidence="12 13">
    <name type="scientific">Hymenobacter coccineus</name>
    <dbReference type="NCBI Taxonomy" id="1908235"/>
    <lineage>
        <taxon>Bacteria</taxon>
        <taxon>Pseudomonadati</taxon>
        <taxon>Bacteroidota</taxon>
        <taxon>Cytophagia</taxon>
        <taxon>Cytophagales</taxon>
        <taxon>Hymenobacteraceae</taxon>
        <taxon>Hymenobacter</taxon>
    </lineage>
</organism>
<gene>
    <name evidence="12" type="ORF">BEN49_16175</name>
</gene>
<dbReference type="AlphaFoldDB" id="A0A1G1SR58"/>
<accession>A0A1G1SR58</accession>
<dbReference type="GO" id="GO:0046872">
    <property type="term" value="F:metal ion binding"/>
    <property type="evidence" value="ECO:0007669"/>
    <property type="project" value="UniProtKB-KW"/>
</dbReference>
<evidence type="ECO:0000256" key="2">
    <source>
        <dbReference type="ARBA" id="ARBA00001946"/>
    </source>
</evidence>
<dbReference type="PROSITE" id="PS50879">
    <property type="entry name" value="RNASE_H_1"/>
    <property type="match status" value="1"/>
</dbReference>
<evidence type="ECO:0000256" key="8">
    <source>
        <dbReference type="ARBA" id="ARBA00022759"/>
    </source>
</evidence>
<dbReference type="NCBIfam" id="NF001236">
    <property type="entry name" value="PRK00203.1"/>
    <property type="match status" value="1"/>
</dbReference>
<dbReference type="EC" id="3.1.26.4" evidence="5"/>
<dbReference type="GO" id="GO:0043137">
    <property type="term" value="P:DNA replication, removal of RNA primer"/>
    <property type="evidence" value="ECO:0007669"/>
    <property type="project" value="TreeGrafter"/>
</dbReference>
<keyword evidence="8" id="KW-0255">Endonuclease</keyword>
<dbReference type="SUPFAM" id="SSF53098">
    <property type="entry name" value="Ribonuclease H-like"/>
    <property type="match status" value="1"/>
</dbReference>
<dbReference type="RefSeq" id="WP_070747684.1">
    <property type="nucleotide sequence ID" value="NZ_MDZA01000457.1"/>
</dbReference>
<proteinExistence type="inferred from homology"/>
<dbReference type="GO" id="GO:0003676">
    <property type="term" value="F:nucleic acid binding"/>
    <property type="evidence" value="ECO:0007669"/>
    <property type="project" value="InterPro"/>
</dbReference>
<reference evidence="12 13" key="1">
    <citation type="submission" date="2016-08" db="EMBL/GenBank/DDBJ databases">
        <title>Hymenobacter coccineus sp. nov., Hymenobacter lapidarius sp. nov. and Hymenobacter glacialis sp. nov., isolated from Antarctic soil.</title>
        <authorList>
            <person name="Sedlacek I."/>
            <person name="Kralova S."/>
            <person name="Kyrova K."/>
            <person name="Maslanova I."/>
            <person name="Stankova E."/>
            <person name="Vrbovska V."/>
            <person name="Nemec M."/>
            <person name="Bartak M."/>
            <person name="Svec P."/>
            <person name="Busse H.-J."/>
            <person name="Pantucek R."/>
        </authorList>
    </citation>
    <scope>NUCLEOTIDE SEQUENCE [LARGE SCALE GENOMIC DNA]</scope>
    <source>
        <strain evidence="12 13">CCM 8649</strain>
    </source>
</reference>
<evidence type="ECO:0000256" key="5">
    <source>
        <dbReference type="ARBA" id="ARBA00012180"/>
    </source>
</evidence>
<dbReference type="OrthoDB" id="7845843at2"/>
<name>A0A1G1SR58_9BACT</name>
<dbReference type="Proteomes" id="UP000177506">
    <property type="component" value="Unassembled WGS sequence"/>
</dbReference>
<dbReference type="InterPro" id="IPR012337">
    <property type="entry name" value="RNaseH-like_sf"/>
</dbReference>